<name>A0A026WEM8_OOCBI</name>
<protein>
    <submittedName>
        <fullName evidence="1">Uncharacterized protein</fullName>
    </submittedName>
</protein>
<reference evidence="1 2" key="1">
    <citation type="journal article" date="2014" name="Curr. Biol.">
        <title>The genome of the clonal raider ant Cerapachys biroi.</title>
        <authorList>
            <person name="Oxley P.R."/>
            <person name="Ji L."/>
            <person name="Fetter-Pruneda I."/>
            <person name="McKenzie S.K."/>
            <person name="Li C."/>
            <person name="Hu H."/>
            <person name="Zhang G."/>
            <person name="Kronauer D.J."/>
        </authorList>
    </citation>
    <scope>NUCLEOTIDE SEQUENCE [LARGE SCALE GENOMIC DNA]</scope>
</reference>
<keyword evidence="2" id="KW-1185">Reference proteome</keyword>
<gene>
    <name evidence="1" type="ORF">X777_05501</name>
</gene>
<dbReference type="EMBL" id="KK107242">
    <property type="protein sequence ID" value="EZA54522.1"/>
    <property type="molecule type" value="Genomic_DNA"/>
</dbReference>
<dbReference type="AlphaFoldDB" id="A0A026WEM8"/>
<sequence>EIYPRGNGQLGSGTRSIILDHAYRIAAAHSASLDHPRAILGHSRDFHSSGGVACTARTPRIWRSWIYRSFDRES</sequence>
<evidence type="ECO:0000313" key="2">
    <source>
        <dbReference type="Proteomes" id="UP000053097"/>
    </source>
</evidence>
<accession>A0A026WEM8</accession>
<proteinExistence type="predicted"/>
<organism evidence="1 2">
    <name type="scientific">Ooceraea biroi</name>
    <name type="common">Clonal raider ant</name>
    <name type="synonym">Cerapachys biroi</name>
    <dbReference type="NCBI Taxonomy" id="2015173"/>
    <lineage>
        <taxon>Eukaryota</taxon>
        <taxon>Metazoa</taxon>
        <taxon>Ecdysozoa</taxon>
        <taxon>Arthropoda</taxon>
        <taxon>Hexapoda</taxon>
        <taxon>Insecta</taxon>
        <taxon>Pterygota</taxon>
        <taxon>Neoptera</taxon>
        <taxon>Endopterygota</taxon>
        <taxon>Hymenoptera</taxon>
        <taxon>Apocrita</taxon>
        <taxon>Aculeata</taxon>
        <taxon>Formicoidea</taxon>
        <taxon>Formicidae</taxon>
        <taxon>Dorylinae</taxon>
        <taxon>Ooceraea</taxon>
    </lineage>
</organism>
<feature type="non-terminal residue" evidence="1">
    <location>
        <position position="1"/>
    </location>
</feature>
<dbReference type="Proteomes" id="UP000053097">
    <property type="component" value="Unassembled WGS sequence"/>
</dbReference>
<evidence type="ECO:0000313" key="1">
    <source>
        <dbReference type="EMBL" id="EZA54522.1"/>
    </source>
</evidence>